<dbReference type="AlphaFoldDB" id="A0A5B7FPF7"/>
<evidence type="ECO:0000313" key="3">
    <source>
        <dbReference type="Proteomes" id="UP000324222"/>
    </source>
</evidence>
<sequence>MTGSGMVVVVVVVVVQEKKRRWRSWRCFSMYDSYIVLEESEHQEEEEEEKEEEEEEERRWGEHSDGTRKDRGCGRMRLDDCRRVQVCVGGLNESGEGVRILEMRGGAWKGVGGAGTCVGWLAGRRDGVGRQG</sequence>
<evidence type="ECO:0000313" key="2">
    <source>
        <dbReference type="EMBL" id="MPC47365.1"/>
    </source>
</evidence>
<feature type="compositionally biased region" description="Basic and acidic residues" evidence="1">
    <location>
        <begin position="57"/>
        <end position="72"/>
    </location>
</feature>
<proteinExistence type="predicted"/>
<feature type="compositionally biased region" description="Acidic residues" evidence="1">
    <location>
        <begin position="41"/>
        <end position="56"/>
    </location>
</feature>
<protein>
    <submittedName>
        <fullName evidence="2">Uncharacterized protein</fullName>
    </submittedName>
</protein>
<keyword evidence="3" id="KW-1185">Reference proteome</keyword>
<name>A0A5B7FPF7_PORTR</name>
<evidence type="ECO:0000256" key="1">
    <source>
        <dbReference type="SAM" id="MobiDB-lite"/>
    </source>
</evidence>
<dbReference type="Proteomes" id="UP000324222">
    <property type="component" value="Unassembled WGS sequence"/>
</dbReference>
<accession>A0A5B7FPF7</accession>
<gene>
    <name evidence="2" type="ORF">E2C01_041109</name>
</gene>
<feature type="region of interest" description="Disordered" evidence="1">
    <location>
        <begin position="40"/>
        <end position="72"/>
    </location>
</feature>
<reference evidence="2 3" key="1">
    <citation type="submission" date="2019-05" db="EMBL/GenBank/DDBJ databases">
        <title>Another draft genome of Portunus trituberculatus and its Hox gene families provides insights of decapod evolution.</title>
        <authorList>
            <person name="Jeong J.-H."/>
            <person name="Song I."/>
            <person name="Kim S."/>
            <person name="Choi T."/>
            <person name="Kim D."/>
            <person name="Ryu S."/>
            <person name="Kim W."/>
        </authorList>
    </citation>
    <scope>NUCLEOTIDE SEQUENCE [LARGE SCALE GENOMIC DNA]</scope>
    <source>
        <tissue evidence="2">Muscle</tissue>
    </source>
</reference>
<comment type="caution">
    <text evidence="2">The sequence shown here is derived from an EMBL/GenBank/DDBJ whole genome shotgun (WGS) entry which is preliminary data.</text>
</comment>
<organism evidence="2 3">
    <name type="scientific">Portunus trituberculatus</name>
    <name type="common">Swimming crab</name>
    <name type="synonym">Neptunus trituberculatus</name>
    <dbReference type="NCBI Taxonomy" id="210409"/>
    <lineage>
        <taxon>Eukaryota</taxon>
        <taxon>Metazoa</taxon>
        <taxon>Ecdysozoa</taxon>
        <taxon>Arthropoda</taxon>
        <taxon>Crustacea</taxon>
        <taxon>Multicrustacea</taxon>
        <taxon>Malacostraca</taxon>
        <taxon>Eumalacostraca</taxon>
        <taxon>Eucarida</taxon>
        <taxon>Decapoda</taxon>
        <taxon>Pleocyemata</taxon>
        <taxon>Brachyura</taxon>
        <taxon>Eubrachyura</taxon>
        <taxon>Portunoidea</taxon>
        <taxon>Portunidae</taxon>
        <taxon>Portuninae</taxon>
        <taxon>Portunus</taxon>
    </lineage>
</organism>
<dbReference type="EMBL" id="VSRR010007701">
    <property type="protein sequence ID" value="MPC47365.1"/>
    <property type="molecule type" value="Genomic_DNA"/>
</dbReference>